<dbReference type="Proteomes" id="UP000831327">
    <property type="component" value="Chromosome"/>
</dbReference>
<accession>A0ABN6P392</accession>
<gene>
    <name evidence="2" type="ORF">Rmf_30480</name>
</gene>
<organism evidence="2 3">
    <name type="scientific">Roseomonas fluvialis</name>
    <dbReference type="NCBI Taxonomy" id="1750527"/>
    <lineage>
        <taxon>Bacteria</taxon>
        <taxon>Pseudomonadati</taxon>
        <taxon>Pseudomonadota</taxon>
        <taxon>Alphaproteobacteria</taxon>
        <taxon>Acetobacterales</taxon>
        <taxon>Roseomonadaceae</taxon>
        <taxon>Roseomonas</taxon>
    </lineage>
</organism>
<dbReference type="RefSeq" id="WP_244407359.1">
    <property type="nucleotide sequence ID" value="NZ_AP025637.1"/>
</dbReference>
<feature type="transmembrane region" description="Helical" evidence="1">
    <location>
        <begin position="87"/>
        <end position="103"/>
    </location>
</feature>
<keyword evidence="1" id="KW-0472">Membrane</keyword>
<feature type="transmembrane region" description="Helical" evidence="1">
    <location>
        <begin position="21"/>
        <end position="40"/>
    </location>
</feature>
<keyword evidence="3" id="KW-1185">Reference proteome</keyword>
<evidence type="ECO:0000313" key="3">
    <source>
        <dbReference type="Proteomes" id="UP000831327"/>
    </source>
</evidence>
<reference evidence="2 3" key="1">
    <citation type="journal article" date="2016" name="Microbes Environ.">
        <title>Phylogenetically diverse aerobic anoxygenic phototrophic bacteria isolated from epilithic biofilms in Tama river, Japan.</title>
        <authorList>
            <person name="Hirose S."/>
            <person name="Matsuura K."/>
            <person name="Haruta S."/>
        </authorList>
    </citation>
    <scope>NUCLEOTIDE SEQUENCE [LARGE SCALE GENOMIC DNA]</scope>
    <source>
        <strain evidence="2 3">S08</strain>
    </source>
</reference>
<feature type="transmembrane region" description="Helical" evidence="1">
    <location>
        <begin position="60"/>
        <end position="80"/>
    </location>
</feature>
<protein>
    <submittedName>
        <fullName evidence="2">Uncharacterized protein</fullName>
    </submittedName>
</protein>
<proteinExistence type="predicted"/>
<keyword evidence="1" id="KW-1133">Transmembrane helix</keyword>
<evidence type="ECO:0000256" key="1">
    <source>
        <dbReference type="SAM" id="Phobius"/>
    </source>
</evidence>
<sequence>MRVQVVLSEEAKEAAAFRNRPFALGLLVTPLAALAGTLAFHWAGQRTGAGQSDLRDLLKFGAIIGSIYLIPVTLILLPLMQCARLPALAYPIVGAFAGPFGFGTYNPFVALPATVGGLVASLVFAWVNRARPAAANVTPPRASSTTDREETPCP</sequence>
<feature type="transmembrane region" description="Helical" evidence="1">
    <location>
        <begin position="109"/>
        <end position="127"/>
    </location>
</feature>
<evidence type="ECO:0000313" key="2">
    <source>
        <dbReference type="EMBL" id="BDG73119.1"/>
    </source>
</evidence>
<keyword evidence="1" id="KW-0812">Transmembrane</keyword>
<name>A0ABN6P392_9PROT</name>
<dbReference type="EMBL" id="AP025637">
    <property type="protein sequence ID" value="BDG73119.1"/>
    <property type="molecule type" value="Genomic_DNA"/>
</dbReference>